<comment type="similarity">
    <text evidence="1">Belongs to the RdRP family.</text>
</comment>
<feature type="domain" description="RDRP core" evidence="3">
    <location>
        <begin position="254"/>
        <end position="902"/>
    </location>
</feature>
<feature type="compositionally biased region" description="Basic and acidic residues" evidence="2">
    <location>
        <begin position="1"/>
        <end position="10"/>
    </location>
</feature>
<dbReference type="OrthoDB" id="10055769at2759"/>
<name>W4JS64_HETIT</name>
<proteinExistence type="inferred from homology"/>
<dbReference type="KEGG" id="hir:HETIRDRAFT_436863"/>
<comment type="catalytic activity">
    <reaction evidence="1">
        <text>RNA(n) + a ribonucleoside 5'-triphosphate = RNA(n+1) + diphosphate</text>
        <dbReference type="Rhea" id="RHEA:21248"/>
        <dbReference type="Rhea" id="RHEA-COMP:14527"/>
        <dbReference type="Rhea" id="RHEA-COMP:17342"/>
        <dbReference type="ChEBI" id="CHEBI:33019"/>
        <dbReference type="ChEBI" id="CHEBI:61557"/>
        <dbReference type="ChEBI" id="CHEBI:140395"/>
        <dbReference type="EC" id="2.7.7.48"/>
    </reaction>
</comment>
<dbReference type="InParanoid" id="W4JS64"/>
<keyword evidence="5" id="KW-1185">Reference proteome</keyword>
<feature type="region of interest" description="Disordered" evidence="2">
    <location>
        <begin position="574"/>
        <end position="595"/>
    </location>
</feature>
<dbReference type="Proteomes" id="UP000030671">
    <property type="component" value="Unassembled WGS sequence"/>
</dbReference>
<keyword evidence="1" id="KW-0696">RNA-directed RNA polymerase</keyword>
<dbReference type="eggNOG" id="KOG0988">
    <property type="taxonomic scope" value="Eukaryota"/>
</dbReference>
<dbReference type="GO" id="GO:0003723">
    <property type="term" value="F:RNA binding"/>
    <property type="evidence" value="ECO:0007669"/>
    <property type="project" value="UniProtKB-KW"/>
</dbReference>
<feature type="region of interest" description="Disordered" evidence="2">
    <location>
        <begin position="1"/>
        <end position="39"/>
    </location>
</feature>
<reference evidence="4 5" key="1">
    <citation type="journal article" date="2012" name="New Phytol.">
        <title>Insight into trade-off between wood decay and parasitism from the genome of a fungal forest pathogen.</title>
        <authorList>
            <person name="Olson A."/>
            <person name="Aerts A."/>
            <person name="Asiegbu F."/>
            <person name="Belbahri L."/>
            <person name="Bouzid O."/>
            <person name="Broberg A."/>
            <person name="Canback B."/>
            <person name="Coutinho P.M."/>
            <person name="Cullen D."/>
            <person name="Dalman K."/>
            <person name="Deflorio G."/>
            <person name="van Diepen L.T."/>
            <person name="Dunand C."/>
            <person name="Duplessis S."/>
            <person name="Durling M."/>
            <person name="Gonthier P."/>
            <person name="Grimwood J."/>
            <person name="Fossdal C.G."/>
            <person name="Hansson D."/>
            <person name="Henrissat B."/>
            <person name="Hietala A."/>
            <person name="Himmelstrand K."/>
            <person name="Hoffmeister D."/>
            <person name="Hogberg N."/>
            <person name="James T.Y."/>
            <person name="Karlsson M."/>
            <person name="Kohler A."/>
            <person name="Kues U."/>
            <person name="Lee Y.H."/>
            <person name="Lin Y.C."/>
            <person name="Lind M."/>
            <person name="Lindquist E."/>
            <person name="Lombard V."/>
            <person name="Lucas S."/>
            <person name="Lunden K."/>
            <person name="Morin E."/>
            <person name="Murat C."/>
            <person name="Park J."/>
            <person name="Raffaello T."/>
            <person name="Rouze P."/>
            <person name="Salamov A."/>
            <person name="Schmutz J."/>
            <person name="Solheim H."/>
            <person name="Stahlberg J."/>
            <person name="Velez H."/>
            <person name="de Vries R.P."/>
            <person name="Wiebenga A."/>
            <person name="Woodward S."/>
            <person name="Yakovlev I."/>
            <person name="Garbelotto M."/>
            <person name="Martin F."/>
            <person name="Grigoriev I.V."/>
            <person name="Stenlid J."/>
        </authorList>
    </citation>
    <scope>NUCLEOTIDE SEQUENCE [LARGE SCALE GENOMIC DNA]</scope>
    <source>
        <strain evidence="4 5">TC 32-1</strain>
    </source>
</reference>
<feature type="region of interest" description="Disordered" evidence="2">
    <location>
        <begin position="53"/>
        <end position="75"/>
    </location>
</feature>
<dbReference type="Pfam" id="PF05183">
    <property type="entry name" value="RdRP"/>
    <property type="match status" value="1"/>
</dbReference>
<accession>W4JS64</accession>
<gene>
    <name evidence="4" type="ORF">HETIRDRAFT_436863</name>
</gene>
<dbReference type="InterPro" id="IPR007855">
    <property type="entry name" value="RDRP"/>
</dbReference>
<dbReference type="InterPro" id="IPR057596">
    <property type="entry name" value="RDRP_core"/>
</dbReference>
<dbReference type="AlphaFoldDB" id="W4JS64"/>
<evidence type="ECO:0000256" key="1">
    <source>
        <dbReference type="RuleBase" id="RU363098"/>
    </source>
</evidence>
<dbReference type="PANTHER" id="PTHR23079:SF14">
    <property type="entry name" value="RNA-DEPENDENT RNA POLYMERASE"/>
    <property type="match status" value="1"/>
</dbReference>
<dbReference type="EMBL" id="KI925465">
    <property type="protein sequence ID" value="ETW75945.1"/>
    <property type="molecule type" value="Genomic_DNA"/>
</dbReference>
<keyword evidence="1" id="KW-0548">Nucleotidyltransferase</keyword>
<evidence type="ECO:0000313" key="4">
    <source>
        <dbReference type="EMBL" id="ETW75945.1"/>
    </source>
</evidence>
<sequence>MDSIYEHGDPALEPEDPAEDPVHSGCTCPPSPASQPTTDYSVFDISLVESFDTGTPPLTRSSGSHESVKRSLDALEDSTSISRSDSFNLPSAKRPRIISSSEVLRGLEGDSSSASRGRIVDEDPYIIAYDKNISKCMKSRDLAIGTQWEIARLVSQGTINWNIDLEKLDKLRGSNSEAAPKVNGILRSCSSIRSTTYNDAYAKEAAAKSPWEELDREDEAFRKNALSCLGITAGDWYGGQVQFPAKLIWTESRFKIVLEQPALGSSSRFTRRFGSDWLIRVRIHKDLNLASKIERLQMFLVRPFIVNGQVYRFFYANKERNLFLMATNEGCTDGVIRAYPKTSRRMSLLDFFEWHNSMHTNFTQTVAKWAARMALGLSNSVPGVLLNENEILDEPEIISPEFKGSGKVPSEMEMTDGCGFINTSGLMALYKRGFWAGMPTAVQCRIAGAKGLLLRHPSDVENGREHPTVWVRPSQTKIKYTPQSLVDPAKRIVDVLRASHMTTHVRLANETIINLAENGVQSAHFKVLLRASLTDVVDKLLDWDGENGMAELWNTVAKAGGVIPARAARQMSGTARVRGLRSHDVESDDSDDDEAVVSSQPQSAAWWADTVSGCPSSLEETVLVFLDSGFLPSENPILAKKLHEVIKKSINSYCSKCRIIIPMACSAFIVPDPCGILEEGEIHVKSSSRDLIRPDGTTSDRVLGDVLVTRNPCKLPTDVQKVKAVFKAELDHYVDVIIFSTKGARHLASMLGTGDYDGDKVQCIWQPEIVDNFQNALADFANPPTDLENSFLKENESVAAFLERVPESEPVSKRTHERQRVLMGPLRDLSVVGIYSSLHDNSIYQFGYGHPDTVRLAWMFCTVLDGSKTGMTVSAEVLKNDKKKFGSNREPAWKRHRLLEKKNKNKKGKGKDRFSEERDLVHRCEVLKSTKFIMDELTSDANKVRDEKLAFVEHYFDDLSAHMPSKDDDLERPWQMAQKRLEGVRRTMEENLGHRLLQVVKHVCAGLDFEAERAATLGNLIHEDVKRARTTLTDLDRDIRESVRLAGIEMEAVMLENLVVRILEQPMEVPGAAMEAELVERIQRPVEKLFEEFRKEQKDEKGGFTGLAITTRQDFLRKYSLKFVGIANKFTSQLLFFSEDDVRLVRASYAYVHCPKSSRFPWNVAMRDLGEIKAKAKKDYKVCTGPFYDRFSIRSSRH</sequence>
<dbReference type="HOGENOM" id="CLU_003387_1_0_1"/>
<dbReference type="PANTHER" id="PTHR23079">
    <property type="entry name" value="RNA-DEPENDENT RNA POLYMERASE"/>
    <property type="match status" value="1"/>
</dbReference>
<feature type="compositionally biased region" description="Acidic residues" evidence="2">
    <location>
        <begin position="586"/>
        <end position="595"/>
    </location>
</feature>
<evidence type="ECO:0000259" key="3">
    <source>
        <dbReference type="Pfam" id="PF05183"/>
    </source>
</evidence>
<protein>
    <recommendedName>
        <fullName evidence="1">RNA-dependent RNA polymerase</fullName>
        <ecNumber evidence="1">2.7.7.48</ecNumber>
    </recommendedName>
</protein>
<dbReference type="RefSeq" id="XP_009552180.1">
    <property type="nucleotide sequence ID" value="XM_009553885.1"/>
</dbReference>
<dbReference type="EC" id="2.7.7.48" evidence="1"/>
<feature type="compositionally biased region" description="Polar residues" evidence="2">
    <location>
        <begin position="53"/>
        <end position="65"/>
    </location>
</feature>
<organism evidence="4 5">
    <name type="scientific">Heterobasidion irregulare (strain TC 32-1)</name>
    <dbReference type="NCBI Taxonomy" id="747525"/>
    <lineage>
        <taxon>Eukaryota</taxon>
        <taxon>Fungi</taxon>
        <taxon>Dikarya</taxon>
        <taxon>Basidiomycota</taxon>
        <taxon>Agaricomycotina</taxon>
        <taxon>Agaricomycetes</taxon>
        <taxon>Russulales</taxon>
        <taxon>Bondarzewiaceae</taxon>
        <taxon>Heterobasidion</taxon>
        <taxon>Heterobasidion annosum species complex</taxon>
    </lineage>
</organism>
<dbReference type="GO" id="GO:0030422">
    <property type="term" value="P:siRNA processing"/>
    <property type="evidence" value="ECO:0007669"/>
    <property type="project" value="TreeGrafter"/>
</dbReference>
<keyword evidence="1" id="KW-0694">RNA-binding</keyword>
<dbReference type="GeneID" id="20674917"/>
<dbReference type="GO" id="GO:0003968">
    <property type="term" value="F:RNA-directed RNA polymerase activity"/>
    <property type="evidence" value="ECO:0007669"/>
    <property type="project" value="UniProtKB-KW"/>
</dbReference>
<dbReference type="GO" id="GO:0031380">
    <property type="term" value="C:nuclear RNA-directed RNA polymerase complex"/>
    <property type="evidence" value="ECO:0007669"/>
    <property type="project" value="TreeGrafter"/>
</dbReference>
<keyword evidence="1" id="KW-0808">Transferase</keyword>
<evidence type="ECO:0000256" key="2">
    <source>
        <dbReference type="SAM" id="MobiDB-lite"/>
    </source>
</evidence>
<evidence type="ECO:0000313" key="5">
    <source>
        <dbReference type="Proteomes" id="UP000030671"/>
    </source>
</evidence>